<organism evidence="1 2">
    <name type="scientific">Penicillium diatomitis</name>
    <dbReference type="NCBI Taxonomy" id="2819901"/>
    <lineage>
        <taxon>Eukaryota</taxon>
        <taxon>Fungi</taxon>
        <taxon>Dikarya</taxon>
        <taxon>Ascomycota</taxon>
        <taxon>Pezizomycotina</taxon>
        <taxon>Eurotiomycetes</taxon>
        <taxon>Eurotiomycetidae</taxon>
        <taxon>Eurotiales</taxon>
        <taxon>Aspergillaceae</taxon>
        <taxon>Penicillium</taxon>
    </lineage>
</organism>
<dbReference type="AlphaFoldDB" id="A0A9W9WQZ5"/>
<sequence length="306" mass="35088">MLWLNSLVCRVKKFIRNNRGEIQDDFESFNGFSWVEEVEYDAFANGIESAFFGISASKTKVADSHPVQHILYRRCFLSSGLPLLHAARGADYQVRTIQPGTLRLVMHPEMEQDGWGRRGASLYHIECFEEIVDFSKVEFLGRLQPLTRNTVKYRNLNIGSVLDGNYLVSGGVERLVLEWKVNHGKWADKRDGLYDESRRLPADFDSLLRQAGSAVYQCSKIPDGMDRIKYYNLITTLAPNESDGQDDTSEWNLFSEYLDPAVEALDNPHDLSAMLRRWQTDVELATEEEDKLDEFQKKARHAPASR</sequence>
<dbReference type="RefSeq" id="XP_056786623.1">
    <property type="nucleotide sequence ID" value="XM_056938241.1"/>
</dbReference>
<protein>
    <submittedName>
        <fullName evidence="1">Uncharacterized protein</fullName>
    </submittedName>
</protein>
<reference evidence="1" key="2">
    <citation type="journal article" date="2023" name="IMA Fungus">
        <title>Comparative genomic study of the Penicillium genus elucidates a diverse pangenome and 15 lateral gene transfer events.</title>
        <authorList>
            <person name="Petersen C."/>
            <person name="Sorensen T."/>
            <person name="Nielsen M.R."/>
            <person name="Sondergaard T.E."/>
            <person name="Sorensen J.L."/>
            <person name="Fitzpatrick D.A."/>
            <person name="Frisvad J.C."/>
            <person name="Nielsen K.L."/>
        </authorList>
    </citation>
    <scope>NUCLEOTIDE SEQUENCE</scope>
    <source>
        <strain evidence="1">IBT 30728</strain>
    </source>
</reference>
<evidence type="ECO:0000313" key="2">
    <source>
        <dbReference type="Proteomes" id="UP001148312"/>
    </source>
</evidence>
<evidence type="ECO:0000313" key="1">
    <source>
        <dbReference type="EMBL" id="KAJ5472077.1"/>
    </source>
</evidence>
<dbReference type="GeneID" id="81628491"/>
<dbReference type="EMBL" id="JAPWDQ010000013">
    <property type="protein sequence ID" value="KAJ5472077.1"/>
    <property type="molecule type" value="Genomic_DNA"/>
</dbReference>
<keyword evidence="2" id="KW-1185">Reference proteome</keyword>
<accession>A0A9W9WQZ5</accession>
<name>A0A9W9WQZ5_9EURO</name>
<gene>
    <name evidence="1" type="ORF">N7539_008646</name>
</gene>
<dbReference type="Proteomes" id="UP001148312">
    <property type="component" value="Unassembled WGS sequence"/>
</dbReference>
<proteinExistence type="predicted"/>
<comment type="caution">
    <text evidence="1">The sequence shown here is derived from an EMBL/GenBank/DDBJ whole genome shotgun (WGS) entry which is preliminary data.</text>
</comment>
<reference evidence="1" key="1">
    <citation type="submission" date="2022-12" db="EMBL/GenBank/DDBJ databases">
        <authorList>
            <person name="Petersen C."/>
        </authorList>
    </citation>
    <scope>NUCLEOTIDE SEQUENCE</scope>
    <source>
        <strain evidence="1">IBT 30728</strain>
    </source>
</reference>